<keyword evidence="3" id="KW-0812">Transmembrane</keyword>
<organism evidence="5 6">
    <name type="scientific">Neoarthrinium moseri</name>
    <dbReference type="NCBI Taxonomy" id="1658444"/>
    <lineage>
        <taxon>Eukaryota</taxon>
        <taxon>Fungi</taxon>
        <taxon>Dikarya</taxon>
        <taxon>Ascomycota</taxon>
        <taxon>Pezizomycotina</taxon>
        <taxon>Sordariomycetes</taxon>
        <taxon>Xylariomycetidae</taxon>
        <taxon>Amphisphaeriales</taxon>
        <taxon>Apiosporaceae</taxon>
        <taxon>Neoarthrinium</taxon>
    </lineage>
</organism>
<name>A0A9P9WMZ5_9PEZI</name>
<protein>
    <recommendedName>
        <fullName evidence="4">Carrier domain-containing protein</fullName>
    </recommendedName>
</protein>
<evidence type="ECO:0000313" key="5">
    <source>
        <dbReference type="EMBL" id="KAI1871143.1"/>
    </source>
</evidence>
<keyword evidence="2" id="KW-0597">Phosphoprotein</keyword>
<dbReference type="Pfam" id="PF07993">
    <property type="entry name" value="NAD_binding_4"/>
    <property type="match status" value="1"/>
</dbReference>
<sequence>MSLPEYGHRLVPSIIDEIAGRDPLREAFQIPNSVDNPAEGWRVVTFKDYASAINRCAHWIIETHGPRSHESKEFPTIAYIGPQDARYVILMIAAVKAGYQTLFISPRNSQEGQLGLFEATQCRIIAYAESFRDIIQPWILAREMIAVQVAPLDAWLAGDAPDFVYIKSFAEAEWDPLCVLHTSGSTGMPKPVVGMMAICDSYHLMPTWHGYTHWVPAWATKSRRHFVPMPLFHAAALYVFVFYVIYWNTPIVLGLSGRALTSDLVMECLEHLDIDCAVIPPSVLEDMSQSQKHISALRRLKLVSWGGGPLAQEAGDTLVQNGVVINNTLNSTEFAPFPVYYQPRLELWQYFIVNPDLLGAEWREVDGSFELVVTRKEKHPGLQGFFYTFPYVNEFSTGDLFKPHPTIPHHWIHHGRSDTVIVFSNGEKLNPVTIEDAVRRHPAVNDALVVGSNRLQPALLLEPLTPRNLGKDTQDLIENVWHLVDGVNQHTVRHGRIERSHIAISKPNKPFQRSGKGTIQRTETLKVYEMEIDQLYKDAERHYLGRADQLDLSSEESLIASFRRIVEACTNGLKIDPEKDFFQSGIDSLQVINMSRRIRAGLSASGFTIGSNQLGPRVIYANPTLRNLAQLVLQMTRSSSREGHLIDQPDDEDNQEVEAMQKLHARYSQNVTKAKPGRPPSLAQNQTVLLTGSTGMLGSYLLDSLAWSPTVKKVVCLNRAQDGGARQQADSMQSRGLSEVYNTKAAFFHADLAEANLGLPLDIYEDLQQEVDCIIHSAWPVNLNLHVNAFEPQIQGVRRIADFSATAKKRMRVIFISSVSTADRWNTERNGPVPETQLQDWHLPSNGYGRSKMVASLILDDAAIAGDFLSATVRVGQVAGSENENSTAEWNRREWFPNLISSSLYLSALPKHLGRLDRVDWMPAERIAQILVDIAGVSGNTSTATDFSNGYFHGVNPATTTWAHLVPAVHQFYSDRIRELISFEDWLERLEQSATEGDDTNTGLRLLDTYRAAASTGMDAAPVIFDMSRTTTISPTMKNSQPISKEMLLRWCAQWNFS</sequence>
<dbReference type="InterPro" id="IPR042099">
    <property type="entry name" value="ANL_N_sf"/>
</dbReference>
<dbReference type="Gene3D" id="3.40.50.12780">
    <property type="entry name" value="N-terminal domain of ligase-like"/>
    <property type="match status" value="1"/>
</dbReference>
<keyword evidence="1" id="KW-0596">Phosphopantetheine</keyword>
<dbReference type="Proteomes" id="UP000829685">
    <property type="component" value="Unassembled WGS sequence"/>
</dbReference>
<dbReference type="SUPFAM" id="SSF56801">
    <property type="entry name" value="Acetyl-CoA synthetase-like"/>
    <property type="match status" value="1"/>
</dbReference>
<evidence type="ECO:0000256" key="3">
    <source>
        <dbReference type="SAM" id="Phobius"/>
    </source>
</evidence>
<dbReference type="InterPro" id="IPR020845">
    <property type="entry name" value="AMP-binding_CS"/>
</dbReference>
<dbReference type="AlphaFoldDB" id="A0A9P9WMZ5"/>
<dbReference type="Gene3D" id="3.40.50.720">
    <property type="entry name" value="NAD(P)-binding Rossmann-like Domain"/>
    <property type="match status" value="1"/>
</dbReference>
<dbReference type="InterPro" id="IPR009081">
    <property type="entry name" value="PP-bd_ACP"/>
</dbReference>
<gene>
    <name evidence="5" type="ORF">JX265_006183</name>
</gene>
<dbReference type="Gene3D" id="1.10.1200.10">
    <property type="entry name" value="ACP-like"/>
    <property type="match status" value="1"/>
</dbReference>
<dbReference type="PANTHER" id="PTHR43439:SF2">
    <property type="entry name" value="ENZYME, PUTATIVE (JCVI)-RELATED"/>
    <property type="match status" value="1"/>
</dbReference>
<dbReference type="InterPro" id="IPR013120">
    <property type="entry name" value="FAR_NAD-bd"/>
</dbReference>
<comment type="caution">
    <text evidence="5">The sequence shown here is derived from an EMBL/GenBank/DDBJ whole genome shotgun (WGS) entry which is preliminary data.</text>
</comment>
<keyword evidence="6" id="KW-1185">Reference proteome</keyword>
<dbReference type="SUPFAM" id="SSF47336">
    <property type="entry name" value="ACP-like"/>
    <property type="match status" value="1"/>
</dbReference>
<dbReference type="InterPro" id="IPR006162">
    <property type="entry name" value="Ppantetheine_attach_site"/>
</dbReference>
<dbReference type="PROSITE" id="PS50075">
    <property type="entry name" value="CARRIER"/>
    <property type="match status" value="1"/>
</dbReference>
<feature type="domain" description="Carrier" evidence="4">
    <location>
        <begin position="553"/>
        <end position="636"/>
    </location>
</feature>
<dbReference type="PANTHER" id="PTHR43439">
    <property type="entry name" value="PHENYLACETATE-COENZYME A LIGASE"/>
    <property type="match status" value="1"/>
</dbReference>
<proteinExistence type="predicted"/>
<keyword evidence="3" id="KW-1133">Transmembrane helix</keyword>
<keyword evidence="3" id="KW-0472">Membrane</keyword>
<dbReference type="InterPro" id="IPR051414">
    <property type="entry name" value="Adenylate-forming_Reductase"/>
</dbReference>
<dbReference type="Pfam" id="PF23562">
    <property type="entry name" value="AMP-binding_C_3"/>
    <property type="match status" value="1"/>
</dbReference>
<dbReference type="InterPro" id="IPR000873">
    <property type="entry name" value="AMP-dep_synth/lig_dom"/>
</dbReference>
<reference evidence="5" key="1">
    <citation type="submission" date="2021-03" db="EMBL/GenBank/DDBJ databases">
        <title>Revisited historic fungal species revealed as producer of novel bioactive compounds through whole genome sequencing and comparative genomics.</title>
        <authorList>
            <person name="Vignolle G.A."/>
            <person name="Hochenegger N."/>
            <person name="Mach R.L."/>
            <person name="Mach-Aigner A.R."/>
            <person name="Javad Rahimi M."/>
            <person name="Salim K.A."/>
            <person name="Chan C.M."/>
            <person name="Lim L.B.L."/>
            <person name="Cai F."/>
            <person name="Druzhinina I.S."/>
            <person name="U'Ren J.M."/>
            <person name="Derntl C."/>
        </authorList>
    </citation>
    <scope>NUCLEOTIDE SEQUENCE</scope>
    <source>
        <strain evidence="5">TUCIM 5799</strain>
    </source>
</reference>
<dbReference type="InterPro" id="IPR036736">
    <property type="entry name" value="ACP-like_sf"/>
</dbReference>
<evidence type="ECO:0000256" key="2">
    <source>
        <dbReference type="ARBA" id="ARBA00022553"/>
    </source>
</evidence>
<dbReference type="InterPro" id="IPR036291">
    <property type="entry name" value="NAD(P)-bd_dom_sf"/>
</dbReference>
<feature type="transmembrane region" description="Helical" evidence="3">
    <location>
        <begin position="231"/>
        <end position="249"/>
    </location>
</feature>
<dbReference type="PROSITE" id="PS00455">
    <property type="entry name" value="AMP_BINDING"/>
    <property type="match status" value="1"/>
</dbReference>
<evidence type="ECO:0000313" key="6">
    <source>
        <dbReference type="Proteomes" id="UP000829685"/>
    </source>
</evidence>
<accession>A0A9P9WMZ5</accession>
<evidence type="ECO:0000259" key="4">
    <source>
        <dbReference type="PROSITE" id="PS50075"/>
    </source>
</evidence>
<dbReference type="EMBL" id="JAFIMR010000013">
    <property type="protein sequence ID" value="KAI1871143.1"/>
    <property type="molecule type" value="Genomic_DNA"/>
</dbReference>
<dbReference type="Pfam" id="PF00550">
    <property type="entry name" value="PP-binding"/>
    <property type="match status" value="1"/>
</dbReference>
<dbReference type="SUPFAM" id="SSF51735">
    <property type="entry name" value="NAD(P)-binding Rossmann-fold domains"/>
    <property type="match status" value="1"/>
</dbReference>
<dbReference type="PROSITE" id="PS00012">
    <property type="entry name" value="PHOSPHOPANTETHEINE"/>
    <property type="match status" value="1"/>
</dbReference>
<evidence type="ECO:0000256" key="1">
    <source>
        <dbReference type="ARBA" id="ARBA00022450"/>
    </source>
</evidence>
<dbReference type="Pfam" id="PF00501">
    <property type="entry name" value="AMP-binding"/>
    <property type="match status" value="1"/>
</dbReference>